<comment type="caution">
    <text evidence="3">The sequence shown here is derived from an EMBL/GenBank/DDBJ whole genome shotgun (WGS) entry which is preliminary data.</text>
</comment>
<dbReference type="PROSITE" id="PS50943">
    <property type="entry name" value="HTH_CROC1"/>
    <property type="match status" value="1"/>
</dbReference>
<organism evidence="3 4">
    <name type="scientific">Silvibacterium bohemicum</name>
    <dbReference type="NCBI Taxonomy" id="1577686"/>
    <lineage>
        <taxon>Bacteria</taxon>
        <taxon>Pseudomonadati</taxon>
        <taxon>Acidobacteriota</taxon>
        <taxon>Terriglobia</taxon>
        <taxon>Terriglobales</taxon>
        <taxon>Acidobacteriaceae</taxon>
        <taxon>Silvibacterium</taxon>
    </lineage>
</organism>
<dbReference type="InterPro" id="IPR001387">
    <property type="entry name" value="Cro/C1-type_HTH"/>
</dbReference>
<protein>
    <submittedName>
        <fullName evidence="3">Zn-dependent peptidase ImmA (M78 family)/DNA-binding XRE family transcriptional regulator</fullName>
    </submittedName>
</protein>
<comment type="similarity">
    <text evidence="1">Belongs to the short-chain fatty acyl-CoA assimilation regulator (ScfR) family.</text>
</comment>
<dbReference type="SUPFAM" id="SSF47413">
    <property type="entry name" value="lambda repressor-like DNA-binding domains"/>
    <property type="match status" value="1"/>
</dbReference>
<dbReference type="Gene3D" id="1.10.10.2910">
    <property type="match status" value="1"/>
</dbReference>
<dbReference type="Pfam" id="PF06114">
    <property type="entry name" value="Peptidase_M78"/>
    <property type="match status" value="1"/>
</dbReference>
<dbReference type="GO" id="GO:0003677">
    <property type="term" value="F:DNA binding"/>
    <property type="evidence" value="ECO:0007669"/>
    <property type="project" value="UniProtKB-KW"/>
</dbReference>
<proteinExistence type="inferred from homology"/>
<dbReference type="EMBL" id="JACHEK010000002">
    <property type="protein sequence ID" value="MBB6143057.1"/>
    <property type="molecule type" value="Genomic_DNA"/>
</dbReference>
<name>A0A841JR97_9BACT</name>
<dbReference type="PANTHER" id="PTHR43236">
    <property type="entry name" value="ANTITOXIN HIGA1"/>
    <property type="match status" value="1"/>
</dbReference>
<dbReference type="Proteomes" id="UP000538666">
    <property type="component" value="Unassembled WGS sequence"/>
</dbReference>
<dbReference type="InterPro" id="IPR010359">
    <property type="entry name" value="IrrE_HExxH"/>
</dbReference>
<dbReference type="InterPro" id="IPR052345">
    <property type="entry name" value="Rad_response_metalloprotease"/>
</dbReference>
<reference evidence="3 4" key="1">
    <citation type="submission" date="2020-08" db="EMBL/GenBank/DDBJ databases">
        <title>Genomic Encyclopedia of Type Strains, Phase IV (KMG-IV): sequencing the most valuable type-strain genomes for metagenomic binning, comparative biology and taxonomic classification.</title>
        <authorList>
            <person name="Goeker M."/>
        </authorList>
    </citation>
    <scope>NUCLEOTIDE SEQUENCE [LARGE SCALE GENOMIC DNA]</scope>
    <source>
        <strain evidence="3 4">DSM 103733</strain>
    </source>
</reference>
<keyword evidence="4" id="KW-1185">Reference proteome</keyword>
<dbReference type="AlphaFoldDB" id="A0A841JR97"/>
<accession>A0A841JR97</accession>
<evidence type="ECO:0000256" key="1">
    <source>
        <dbReference type="ARBA" id="ARBA00007227"/>
    </source>
</evidence>
<dbReference type="InterPro" id="IPR010982">
    <property type="entry name" value="Lambda_DNA-bd_dom_sf"/>
</dbReference>
<dbReference type="Pfam" id="PF01381">
    <property type="entry name" value="HTH_3"/>
    <property type="match status" value="1"/>
</dbReference>
<dbReference type="Gene3D" id="1.10.260.40">
    <property type="entry name" value="lambda repressor-like DNA-binding domains"/>
    <property type="match status" value="1"/>
</dbReference>
<dbReference type="CDD" id="cd00093">
    <property type="entry name" value="HTH_XRE"/>
    <property type="match status" value="1"/>
</dbReference>
<dbReference type="SMART" id="SM00530">
    <property type="entry name" value="HTH_XRE"/>
    <property type="match status" value="1"/>
</dbReference>
<evidence type="ECO:0000259" key="2">
    <source>
        <dbReference type="PROSITE" id="PS50943"/>
    </source>
</evidence>
<evidence type="ECO:0000313" key="4">
    <source>
        <dbReference type="Proteomes" id="UP000538666"/>
    </source>
</evidence>
<dbReference type="PANTHER" id="PTHR43236:SF1">
    <property type="entry name" value="BLL7220 PROTEIN"/>
    <property type="match status" value="1"/>
</dbReference>
<gene>
    <name evidence="3" type="ORF">HNQ77_001001</name>
</gene>
<evidence type="ECO:0000313" key="3">
    <source>
        <dbReference type="EMBL" id="MBB6143057.1"/>
    </source>
</evidence>
<dbReference type="OrthoDB" id="9816277at2"/>
<keyword evidence="3" id="KW-0238">DNA-binding</keyword>
<sequence length="366" mass="41446">MIADRIRLARRKAGLSLRDLAAAMDDRVTPQAIGKYERGEDIPSSGVLLALAKALKVTVSYLMDTQGLVLSGVEFRTKANTTSSDRAAVETEVLEWIERYLQIEHVLELDSAEWKSPFASLKVLNAPADAEDLAKEVRERWKLGIDPIPNMTELLEEKGLKVLIVPLPDRVSGFTCMVSREEGEPRLPVIVINRKFSLERRRLTLAHELLHRLIDTDCLSDKDEEKAANLFAGAFLMPREHLMREAGKQRNALGYRELIDLKRLYRVSGAALVMRLRQVGIISESTLTYAFQTIARGWRTQEPHELEPPSERGQRECPLRFERLCYRALAEDFVSLSKAAELLRISLPKVEAGLKGPQEQYADHHQ</sequence>
<feature type="domain" description="HTH cro/C1-type" evidence="2">
    <location>
        <begin position="6"/>
        <end position="62"/>
    </location>
</feature>
<dbReference type="RefSeq" id="WP_050061997.1">
    <property type="nucleotide sequence ID" value="NZ_JACHEK010000002.1"/>
</dbReference>